<accession>A0A2P4UGF7</accession>
<evidence type="ECO:0000259" key="3">
    <source>
        <dbReference type="PROSITE" id="PS50911"/>
    </source>
</evidence>
<dbReference type="InterPro" id="IPR007921">
    <property type="entry name" value="CHAP_dom"/>
</dbReference>
<feature type="domain" description="Peptidase C51" evidence="3">
    <location>
        <begin position="134"/>
        <end position="264"/>
    </location>
</feature>
<reference evidence="4 5" key="1">
    <citation type="journal article" date="2017" name="Chemistry">
        <title>Isolation, Biosynthesis and Chemical Modifications of Rubterolones A-F: Rare Tropolone Alkaloids from Actinomadura sp. 5-2.</title>
        <authorList>
            <person name="Guo H."/>
            <person name="Benndorf R."/>
            <person name="Leichnitz D."/>
            <person name="Klassen J.L."/>
            <person name="Vollmers J."/>
            <person name="Gorls H."/>
            <person name="Steinacker M."/>
            <person name="Weigel C."/>
            <person name="Dahse H.M."/>
            <person name="Kaster A.K."/>
            <person name="de Beer Z.W."/>
            <person name="Poulsen M."/>
            <person name="Beemelmanns C."/>
        </authorList>
    </citation>
    <scope>NUCLEOTIDE SEQUENCE [LARGE SCALE GENOMIC DNA]</scope>
    <source>
        <strain evidence="4 5">5-2</strain>
    </source>
</reference>
<name>A0A2P4UGF7_9ACTN</name>
<proteinExistence type="predicted"/>
<dbReference type="AlphaFoldDB" id="A0A2P4UGF7"/>
<feature type="compositionally biased region" description="Basic and acidic residues" evidence="1">
    <location>
        <begin position="69"/>
        <end position="84"/>
    </location>
</feature>
<evidence type="ECO:0000256" key="2">
    <source>
        <dbReference type="SAM" id="SignalP"/>
    </source>
</evidence>
<feature type="region of interest" description="Disordered" evidence="1">
    <location>
        <begin position="41"/>
        <end position="105"/>
    </location>
</feature>
<protein>
    <submittedName>
        <fullName evidence="4">CHAP domain protein</fullName>
    </submittedName>
</protein>
<dbReference type="EMBL" id="MTBP01000002">
    <property type="protein sequence ID" value="POM24152.1"/>
    <property type="molecule type" value="Genomic_DNA"/>
</dbReference>
<organism evidence="4 5">
    <name type="scientific">Actinomadura rubteroloni</name>
    <dbReference type="NCBI Taxonomy" id="1926885"/>
    <lineage>
        <taxon>Bacteria</taxon>
        <taxon>Bacillati</taxon>
        <taxon>Actinomycetota</taxon>
        <taxon>Actinomycetes</taxon>
        <taxon>Streptosporangiales</taxon>
        <taxon>Thermomonosporaceae</taxon>
        <taxon>Actinomadura</taxon>
    </lineage>
</organism>
<keyword evidence="2" id="KW-0732">Signal</keyword>
<feature type="signal peptide" evidence="2">
    <location>
        <begin position="1"/>
        <end position="37"/>
    </location>
</feature>
<gene>
    <name evidence="4" type="ORF">BTM25_27790</name>
</gene>
<dbReference type="Gene3D" id="3.90.1720.10">
    <property type="entry name" value="endopeptidase domain like (from Nostoc punctiforme)"/>
    <property type="match status" value="1"/>
</dbReference>
<dbReference type="RefSeq" id="WP_103563308.1">
    <property type="nucleotide sequence ID" value="NZ_MTBP01000002.1"/>
</dbReference>
<sequence precursor="true">MNGKHRKPRPLTVAARTTGALVAGAALVGTVAATAQAAVPVPGKDAPQGALSVAGTAVQPKGGPVGLPQERRVRQDDPKTEAPKADAPSDEGDGGTEAPSTGRPTAHDAIRLAESQVGVSESRHGNTKFQDWYMTTDRARETVRRDGGSVGAYRGANWCDMFVSWVGEKIGFTDQFGSDAWTVEHADWFKENGRWGTKPKPGAIVFFDWNGGGSIDGIEHVGMVVKDNRNGTIDTVEGNAGNAVRKETRDTGSVVGYGYPNYRR</sequence>
<comment type="caution">
    <text evidence="4">The sequence shown here is derived from an EMBL/GenBank/DDBJ whole genome shotgun (WGS) entry which is preliminary data.</text>
</comment>
<dbReference type="PROSITE" id="PS50911">
    <property type="entry name" value="CHAP"/>
    <property type="match status" value="1"/>
</dbReference>
<keyword evidence="5" id="KW-1185">Reference proteome</keyword>
<evidence type="ECO:0000256" key="1">
    <source>
        <dbReference type="SAM" id="MobiDB-lite"/>
    </source>
</evidence>
<dbReference type="Pfam" id="PF05257">
    <property type="entry name" value="CHAP"/>
    <property type="match status" value="1"/>
</dbReference>
<evidence type="ECO:0000313" key="5">
    <source>
        <dbReference type="Proteomes" id="UP000242367"/>
    </source>
</evidence>
<dbReference type="Proteomes" id="UP000242367">
    <property type="component" value="Unassembled WGS sequence"/>
</dbReference>
<feature type="chain" id="PRO_5015193509" evidence="2">
    <location>
        <begin position="38"/>
        <end position="264"/>
    </location>
</feature>
<evidence type="ECO:0000313" key="4">
    <source>
        <dbReference type="EMBL" id="POM24152.1"/>
    </source>
</evidence>